<dbReference type="InterPro" id="IPR005821">
    <property type="entry name" value="Ion_trans_dom"/>
</dbReference>
<dbReference type="Pfam" id="PF00520">
    <property type="entry name" value="Ion_trans"/>
    <property type="match status" value="1"/>
</dbReference>
<evidence type="ECO:0000256" key="7">
    <source>
        <dbReference type="SAM" id="MobiDB-lite"/>
    </source>
</evidence>
<protein>
    <submittedName>
        <fullName evidence="11">WD domain, G-beta repeat</fullName>
    </submittedName>
</protein>
<evidence type="ECO:0000256" key="2">
    <source>
        <dbReference type="ARBA" id="ARBA00022692"/>
    </source>
</evidence>
<dbReference type="Proteomes" id="UP001153069">
    <property type="component" value="Unassembled WGS sequence"/>
</dbReference>
<feature type="domain" description="Ion transport" evidence="10">
    <location>
        <begin position="1114"/>
        <end position="1366"/>
    </location>
</feature>
<dbReference type="PANTHER" id="PTHR10582">
    <property type="entry name" value="TRANSIENT RECEPTOR POTENTIAL ION CHANNEL PROTEIN"/>
    <property type="match status" value="1"/>
</dbReference>
<dbReference type="PANTHER" id="PTHR10582:SF2">
    <property type="entry name" value="INACTIVE"/>
    <property type="match status" value="1"/>
</dbReference>
<accession>A0A9N8E0G2</accession>
<sequence>MPVHLFAPALGAAAAWGALQDCESDTRDSPKEERPKPRPNETLSNTQIAAFEDAIEIQRRRSMMSFSNGGSPTSPSSRFFQQAALGDDLSVSENDNNNNDGENPNASYLDPPSVKHSTSTYNENPAVPVGSFTGNNNNNANNTSNNNNNNVDGPPSIRMINSFPITVDQKLEKRKSVQLRRGSSLYSAGGAGGPLDCVLSGFVDGDFAAGKVRDIPVDGCFVMAFSPQTHSLLAVGARKTLDFYETIGYSLACRFPRDAQVSAVQWLAAADDHHTNSSKAKATTRSGHHNLLAVGDLGGTVSLLQVQEEVLEMYGPTVKHTFQVAHQIRAIELRLVGHDRILLVVGDKGGNVTFSEYSRELEPLTNHVAVSMPNDKVLSLALRTNPHPPQQQEQDSGNAATTTMTSYLGVSFMGGEARVYELDTSDGNLKLKPQPVFAHTRRGAVRSVTFSPDGDLFVLGGYDKTAVLVDTQLWRVVRELKLEGTINVLEFDPATRYLAVGTRDKSFVVFDTSTFVAIKKFASPGWVTDISWGPRNSYKDCVAVRCERTCVSLLDLTPISRTTFELEDELDGSKECAISWSQTGRYCARIHGCSVRVSDSYNSFQDVAKFEGDGTLRGVAFCPAEGKENILAVVGLDGHMTVLKLCPFGSGLVFQVVKALFVEEHLWVVRWTPDGAVLATGGRGKVLHLFNAQTFERILSQKIDGRIWGIDFCRTVRTDATTSPRTIAGVTSPVSIATGSYGWQMAVASGADVAIIFDTSLQPWLQVHRPRTARALRYHPNLPILAIGDGSGCLAIVDYEQEETLKDFLVGSRVNTLDFSPKGDFLVVGTDDCVFTLYETFTYKPVQAIPVQGFAMISSFSPNGQCLGLGTAEGIYSITRLGPLLGVDLAPLELGVDPEVLYRSGDGPSFIQRLMRKGDQDSLHLVAKILHQHPEAIYAFDRQAKESCFDTALILRKPNLLKLAVMILVDGNLKLDSDAIMTSPIPLKARMALDTILQEYSPEFVVDIMRAMTFLKVPFSSPMVMKEGDCRERGSDSFMDPWPRKYKLTNEKAEGVISRGTVMRIPAVLPLPGLGTMQFLSSLIEKAPPTVFDNDAIAIVLRVLWKNHIQKYFILDLITYTTFFVLWIVLVDKKSGTTEEENEGTAMGTMAVAISVLILNTLFAVKELVQSDYGRRPGYIRSVWNIVDLLAISCVWYYVVVGCFIDELSPGLEPLAVVTSLLLTVRLVAYLRGISDTGWLVSVLTHNLHDVRGFLLILFVLLVGFTTTFRILFQDVKGPCEIEYDQETSTLAESCEAAPFDSYARSFVSSFQMVILGEYEPSLLYESEYAVLAIIIFIVAVTCVLIVALNALISVLADSYARVQANAAANRRKERAELIVEYMSILPPSKRQSIEKRTTYFHALFESDADGDLLLAKDDWQGGLNALRREMEELINATSERNQKQLEQFKTEIDSEINGLRRELVSLLEDMAGDVRSIRRLQSHDGITLNGKNVAKAVKAVKSIGRHGKKAIFGEQKP</sequence>
<keyword evidence="2 8" id="KW-0812">Transmembrane</keyword>
<dbReference type="InterPro" id="IPR024862">
    <property type="entry name" value="TRPV"/>
</dbReference>
<feature type="signal peptide" evidence="9">
    <location>
        <begin position="1"/>
        <end position="17"/>
    </location>
</feature>
<dbReference type="Pfam" id="PF00400">
    <property type="entry name" value="WD40"/>
    <property type="match status" value="2"/>
</dbReference>
<evidence type="ECO:0000256" key="9">
    <source>
        <dbReference type="SAM" id="SignalP"/>
    </source>
</evidence>
<evidence type="ECO:0000256" key="5">
    <source>
        <dbReference type="ARBA" id="ARBA00023136"/>
    </source>
</evidence>
<dbReference type="EMBL" id="CAICTM010000495">
    <property type="protein sequence ID" value="CAB9511665.1"/>
    <property type="molecule type" value="Genomic_DNA"/>
</dbReference>
<feature type="transmembrane region" description="Helical" evidence="8">
    <location>
        <begin position="1144"/>
        <end position="1163"/>
    </location>
</feature>
<feature type="transmembrane region" description="Helical" evidence="8">
    <location>
        <begin position="1112"/>
        <end position="1132"/>
    </location>
</feature>
<feature type="coiled-coil region" evidence="6">
    <location>
        <begin position="1417"/>
        <end position="1470"/>
    </location>
</feature>
<keyword evidence="4 8" id="KW-1133">Transmembrane helix</keyword>
<evidence type="ECO:0000256" key="3">
    <source>
        <dbReference type="ARBA" id="ARBA00022737"/>
    </source>
</evidence>
<comment type="subcellular location">
    <subcellularLocation>
        <location evidence="1">Membrane</location>
        <topology evidence="1">Multi-pass membrane protein</topology>
    </subcellularLocation>
</comment>
<feature type="compositionally biased region" description="Low complexity" evidence="7">
    <location>
        <begin position="93"/>
        <end position="105"/>
    </location>
</feature>
<dbReference type="Gene3D" id="1.10.287.70">
    <property type="match status" value="1"/>
</dbReference>
<feature type="transmembrane region" description="Helical" evidence="8">
    <location>
        <begin position="1251"/>
        <end position="1273"/>
    </location>
</feature>
<dbReference type="GO" id="GO:0098703">
    <property type="term" value="P:calcium ion import across plasma membrane"/>
    <property type="evidence" value="ECO:0007669"/>
    <property type="project" value="TreeGrafter"/>
</dbReference>
<evidence type="ECO:0000313" key="11">
    <source>
        <dbReference type="EMBL" id="CAB9511665.1"/>
    </source>
</evidence>
<feature type="compositionally biased region" description="Basic and acidic residues" evidence="7">
    <location>
        <begin position="24"/>
        <end position="39"/>
    </location>
</feature>
<name>A0A9N8E0G2_9STRA</name>
<dbReference type="SUPFAM" id="SSF50978">
    <property type="entry name" value="WD40 repeat-like"/>
    <property type="match status" value="2"/>
</dbReference>
<keyword evidence="12" id="KW-1185">Reference proteome</keyword>
<dbReference type="OrthoDB" id="47802at2759"/>
<feature type="transmembrane region" description="Helical" evidence="8">
    <location>
        <begin position="1212"/>
        <end position="1231"/>
    </location>
</feature>
<organism evidence="11 12">
    <name type="scientific">Seminavis robusta</name>
    <dbReference type="NCBI Taxonomy" id="568900"/>
    <lineage>
        <taxon>Eukaryota</taxon>
        <taxon>Sar</taxon>
        <taxon>Stramenopiles</taxon>
        <taxon>Ochrophyta</taxon>
        <taxon>Bacillariophyta</taxon>
        <taxon>Bacillariophyceae</taxon>
        <taxon>Bacillariophycidae</taxon>
        <taxon>Naviculales</taxon>
        <taxon>Naviculaceae</taxon>
        <taxon>Seminavis</taxon>
    </lineage>
</organism>
<dbReference type="Gene3D" id="2.130.10.10">
    <property type="entry name" value="YVTN repeat-like/Quinoprotein amine dehydrogenase"/>
    <property type="match status" value="3"/>
</dbReference>
<gene>
    <name evidence="11" type="ORF">SEMRO_496_G154610.1</name>
</gene>
<feature type="transmembrane region" description="Helical" evidence="8">
    <location>
        <begin position="1329"/>
        <end position="1353"/>
    </location>
</feature>
<dbReference type="InterPro" id="IPR001680">
    <property type="entry name" value="WD40_rpt"/>
</dbReference>
<keyword evidence="3" id="KW-0677">Repeat</keyword>
<keyword evidence="9" id="KW-0732">Signal</keyword>
<evidence type="ECO:0000256" key="4">
    <source>
        <dbReference type="ARBA" id="ARBA00022989"/>
    </source>
</evidence>
<keyword evidence="5 8" id="KW-0472">Membrane</keyword>
<dbReference type="GO" id="GO:0005216">
    <property type="term" value="F:monoatomic ion channel activity"/>
    <property type="evidence" value="ECO:0007669"/>
    <property type="project" value="InterPro"/>
</dbReference>
<evidence type="ECO:0000256" key="1">
    <source>
        <dbReference type="ARBA" id="ARBA00004141"/>
    </source>
</evidence>
<feature type="compositionally biased region" description="Low complexity" evidence="7">
    <location>
        <begin position="135"/>
        <end position="150"/>
    </location>
</feature>
<proteinExistence type="predicted"/>
<dbReference type="GO" id="GO:0005886">
    <property type="term" value="C:plasma membrane"/>
    <property type="evidence" value="ECO:0007669"/>
    <property type="project" value="TreeGrafter"/>
</dbReference>
<comment type="caution">
    <text evidence="11">The sequence shown here is derived from an EMBL/GenBank/DDBJ whole genome shotgun (WGS) entry which is preliminary data.</text>
</comment>
<evidence type="ECO:0000313" key="12">
    <source>
        <dbReference type="Proteomes" id="UP001153069"/>
    </source>
</evidence>
<evidence type="ECO:0000256" key="6">
    <source>
        <dbReference type="SAM" id="Coils"/>
    </source>
</evidence>
<evidence type="ECO:0000256" key="8">
    <source>
        <dbReference type="SAM" id="Phobius"/>
    </source>
</evidence>
<dbReference type="InterPro" id="IPR015943">
    <property type="entry name" value="WD40/YVTN_repeat-like_dom_sf"/>
</dbReference>
<dbReference type="InterPro" id="IPR036322">
    <property type="entry name" value="WD40_repeat_dom_sf"/>
</dbReference>
<feature type="region of interest" description="Disordered" evidence="7">
    <location>
        <begin position="89"/>
        <end position="155"/>
    </location>
</feature>
<keyword evidence="6" id="KW-0175">Coiled coil</keyword>
<dbReference type="SMART" id="SM00320">
    <property type="entry name" value="WD40"/>
    <property type="match status" value="6"/>
</dbReference>
<feature type="region of interest" description="Disordered" evidence="7">
    <location>
        <begin position="21"/>
        <end position="49"/>
    </location>
</feature>
<reference evidence="11" key="1">
    <citation type="submission" date="2020-06" db="EMBL/GenBank/DDBJ databases">
        <authorList>
            <consortium name="Plant Systems Biology data submission"/>
        </authorList>
    </citation>
    <scope>NUCLEOTIDE SEQUENCE</scope>
    <source>
        <strain evidence="11">D6</strain>
    </source>
</reference>
<feature type="transmembrane region" description="Helical" evidence="8">
    <location>
        <begin position="1183"/>
        <end position="1205"/>
    </location>
</feature>
<evidence type="ECO:0000259" key="10">
    <source>
        <dbReference type="Pfam" id="PF00520"/>
    </source>
</evidence>
<feature type="chain" id="PRO_5040322442" evidence="9">
    <location>
        <begin position="18"/>
        <end position="1518"/>
    </location>
</feature>